<organism evidence="1 2">
    <name type="scientific">Candidatus Shapirobacteria bacterium GW2011_GWE2_38_30</name>
    <dbReference type="NCBI Taxonomy" id="1618490"/>
    <lineage>
        <taxon>Bacteria</taxon>
        <taxon>Candidatus Shapironibacteriota</taxon>
    </lineage>
</organism>
<dbReference type="EMBL" id="LBUT01000012">
    <property type="protein sequence ID" value="KKQ69764.1"/>
    <property type="molecule type" value="Genomic_DNA"/>
</dbReference>
<gene>
    <name evidence="1" type="ORF">US90_C0012G0001</name>
</gene>
<name>A0A0G0M7V3_9BACT</name>
<accession>A0A0G0M7V3</accession>
<feature type="non-terminal residue" evidence="1">
    <location>
        <position position="1"/>
    </location>
</feature>
<evidence type="ECO:0000313" key="2">
    <source>
        <dbReference type="Proteomes" id="UP000034406"/>
    </source>
</evidence>
<dbReference type="AlphaFoldDB" id="A0A0G0M7V3"/>
<sequence length="44" mass="4648">GKKEGLGQGTDERNGKIKGKVDLDVAFIVERGRGGRSTSFNNVG</sequence>
<dbReference type="Proteomes" id="UP000034406">
    <property type="component" value="Unassembled WGS sequence"/>
</dbReference>
<comment type="caution">
    <text evidence="1">The sequence shown here is derived from an EMBL/GenBank/DDBJ whole genome shotgun (WGS) entry which is preliminary data.</text>
</comment>
<protein>
    <submittedName>
        <fullName evidence="1">Uncharacterized protein</fullName>
    </submittedName>
</protein>
<reference evidence="1 2" key="1">
    <citation type="journal article" date="2015" name="Nature">
        <title>rRNA introns, odd ribosomes, and small enigmatic genomes across a large radiation of phyla.</title>
        <authorList>
            <person name="Brown C.T."/>
            <person name="Hug L.A."/>
            <person name="Thomas B.C."/>
            <person name="Sharon I."/>
            <person name="Castelle C.J."/>
            <person name="Singh A."/>
            <person name="Wilkins M.J."/>
            <person name="Williams K.H."/>
            <person name="Banfield J.F."/>
        </authorList>
    </citation>
    <scope>NUCLEOTIDE SEQUENCE [LARGE SCALE GENOMIC DNA]</scope>
</reference>
<evidence type="ECO:0000313" key="1">
    <source>
        <dbReference type="EMBL" id="KKQ69764.1"/>
    </source>
</evidence>
<proteinExistence type="predicted"/>